<dbReference type="SUPFAM" id="SSF56300">
    <property type="entry name" value="Metallo-dependent phosphatases"/>
    <property type="match status" value="1"/>
</dbReference>
<dbReference type="Proteomes" id="UP000663937">
    <property type="component" value="Chromosome"/>
</dbReference>
<dbReference type="EMBL" id="CP071868">
    <property type="protein sequence ID" value="QTE30481.1"/>
    <property type="molecule type" value="Genomic_DNA"/>
</dbReference>
<evidence type="ECO:0000256" key="1">
    <source>
        <dbReference type="ARBA" id="ARBA00022729"/>
    </source>
</evidence>
<dbReference type="InterPro" id="IPR039331">
    <property type="entry name" value="PAPs-like"/>
</dbReference>
<keyword evidence="1 2" id="KW-0732">Signal</keyword>
<dbReference type="KEGG" id="psic:J4E96_05745"/>
<dbReference type="PANTHER" id="PTHR22953:SF153">
    <property type="entry name" value="PURPLE ACID PHOSPHATASE"/>
    <property type="match status" value="1"/>
</dbReference>
<dbReference type="InterPro" id="IPR029052">
    <property type="entry name" value="Metallo-depent_PP-like"/>
</dbReference>
<feature type="signal peptide" evidence="2">
    <location>
        <begin position="1"/>
        <end position="26"/>
    </location>
</feature>
<dbReference type="Gene3D" id="3.60.21.10">
    <property type="match status" value="1"/>
</dbReference>
<organism evidence="4 5">
    <name type="scientific">Pengzhenrongella sicca</name>
    <dbReference type="NCBI Taxonomy" id="2819238"/>
    <lineage>
        <taxon>Bacteria</taxon>
        <taxon>Bacillati</taxon>
        <taxon>Actinomycetota</taxon>
        <taxon>Actinomycetes</taxon>
        <taxon>Micrococcales</taxon>
        <taxon>Pengzhenrongella</taxon>
    </lineage>
</organism>
<dbReference type="PANTHER" id="PTHR22953">
    <property type="entry name" value="ACID PHOSPHATASE RELATED"/>
    <property type="match status" value="1"/>
</dbReference>
<evidence type="ECO:0000313" key="4">
    <source>
        <dbReference type="EMBL" id="QTE30481.1"/>
    </source>
</evidence>
<evidence type="ECO:0000259" key="3">
    <source>
        <dbReference type="Pfam" id="PF00149"/>
    </source>
</evidence>
<dbReference type="Pfam" id="PF00149">
    <property type="entry name" value="Metallophos"/>
    <property type="match status" value="1"/>
</dbReference>
<dbReference type="GO" id="GO:0003993">
    <property type="term" value="F:acid phosphatase activity"/>
    <property type="evidence" value="ECO:0007669"/>
    <property type="project" value="InterPro"/>
</dbReference>
<evidence type="ECO:0000256" key="2">
    <source>
        <dbReference type="SAM" id="SignalP"/>
    </source>
</evidence>
<sequence>MSRRLSSLAVALGAAFAIGLAGLPSAASSTATPPAANDAVRAAAALAADGTVHVTTAGDYSTGANVRAVLSTVARLGPDLHVALGDLSYGVAGAEQSWCDLVTQHVGATFPFELLAGNHESNGVNGNIDAFAACLPNRLPGLVGTYGRQWYVDVPAQAPLMRLVLISPGLTFPDGDYVYTAGSPRYAWTAAAIDGARAAGIPWVVVGMHKPCLSVGQYACESGADLQQLLLSKRVDLVLSGHEHLYQRTKQLALAPGCAAVTPATFDADCVVSGASTLTKGAGTVFATVGTGGITQRAVSTTDPEAPYFAAASGLATATWGVLDLRATATTLAARFERASGGTFADAFSIGPTAPGTPPFAADTFSRTTAIGFGAAETGGAWRTTGAAADFSVSAGAGRIRLPAPGAGRDVALAVASASTDLALTVAADRVATGSGLHVAVGARRVAGVGEYRAKVQLTATGTVALGLARVTGKTTETVLRATAAVPGLTYAAGTLLRVRVQAVGRAPTTLRARVWRASEPEPTTWTASVIDATAALQVSGTPGVNAYLSSAARNAPVRLLIDDVVARTP</sequence>
<dbReference type="AlphaFoldDB" id="A0A8A4ZGH3"/>
<feature type="domain" description="Calcineurin-like phosphoesterase" evidence="3">
    <location>
        <begin position="67"/>
        <end position="245"/>
    </location>
</feature>
<evidence type="ECO:0000313" key="5">
    <source>
        <dbReference type="Proteomes" id="UP000663937"/>
    </source>
</evidence>
<gene>
    <name evidence="4" type="ORF">J4E96_05745</name>
</gene>
<feature type="chain" id="PRO_5038930069" evidence="2">
    <location>
        <begin position="27"/>
        <end position="570"/>
    </location>
</feature>
<reference evidence="4" key="1">
    <citation type="submission" date="2021-03" db="EMBL/GenBank/DDBJ databases">
        <title>Pengzhenrongella sicca gen. nov., sp. nov., a new member of suborder Micrococcineae isolated from High-Arctic tundra soil.</title>
        <authorList>
            <person name="Peng F."/>
        </authorList>
    </citation>
    <scope>NUCLEOTIDE SEQUENCE</scope>
    <source>
        <strain evidence="4">LRZ-2</strain>
    </source>
</reference>
<dbReference type="InterPro" id="IPR004843">
    <property type="entry name" value="Calcineurin-like_PHP"/>
</dbReference>
<dbReference type="RefSeq" id="WP_227424819.1">
    <property type="nucleotide sequence ID" value="NZ_CP071868.1"/>
</dbReference>
<accession>A0A8A4ZGH3</accession>
<name>A0A8A4ZGH3_9MICO</name>
<proteinExistence type="predicted"/>
<keyword evidence="5" id="KW-1185">Reference proteome</keyword>
<protein>
    <submittedName>
        <fullName evidence="4">Metallophosphoesterase</fullName>
    </submittedName>
</protein>